<dbReference type="Gene3D" id="3.40.50.720">
    <property type="entry name" value="NAD(P)-binding Rossmann-like Domain"/>
    <property type="match status" value="1"/>
</dbReference>
<feature type="compositionally biased region" description="Basic and acidic residues" evidence="4">
    <location>
        <begin position="200"/>
        <end position="214"/>
    </location>
</feature>
<dbReference type="RefSeq" id="WP_009015974.1">
    <property type="nucleotide sequence ID" value="NC_016077.1"/>
</dbReference>
<dbReference type="eggNOG" id="COG4221">
    <property type="taxonomic scope" value="Bacteria"/>
</dbReference>
<dbReference type="PANTHER" id="PTHR43976:SF16">
    <property type="entry name" value="SHORT-CHAIN DEHYDROGENASE_REDUCTASE FAMILY PROTEIN"/>
    <property type="match status" value="1"/>
</dbReference>
<dbReference type="SUPFAM" id="SSF51735">
    <property type="entry name" value="NAD(P)-binding Rossmann-fold domains"/>
    <property type="match status" value="1"/>
</dbReference>
<evidence type="ECO:0000256" key="4">
    <source>
        <dbReference type="SAM" id="MobiDB-lite"/>
    </source>
</evidence>
<evidence type="ECO:0000256" key="1">
    <source>
        <dbReference type="ARBA" id="ARBA00006484"/>
    </source>
</evidence>
<dbReference type="Pfam" id="PF00106">
    <property type="entry name" value="adh_short"/>
    <property type="match status" value="1"/>
</dbReference>
<protein>
    <submittedName>
        <fullName evidence="5">Short-chain dehydrogenase/reductase</fullName>
    </submittedName>
</protein>
<feature type="region of interest" description="Disordered" evidence="4">
    <location>
        <begin position="200"/>
        <end position="223"/>
    </location>
</feature>
<dbReference type="GeneID" id="92879033"/>
<sequence>MQTWLITGCSSGLGRGFAKAVLKSGDQVIVTARRVETLKDLVDAYPEQALALSLDVTKEEDIKNAVEKGLERFGTIDVLINNAGYGYRAAVEEGVPKEVDQLFQTNLFGPIALIKAVLPIMRKNHRGTIANVSSIAALGAALGSGYYAATKSALESISEALYGETKDLGIHVMIIEPGAFRTNFAGTSLKESSVELGDYEKTAGTRRIRNDHTDGTQQGDPDEAGRVLVDLVHSGKMPLRLLLGSDAQAYGKSRLTARLDEYKAWEVTSNRTDFKE</sequence>
<comment type="similarity">
    <text evidence="1 3">Belongs to the short-chain dehydrogenases/reductases (SDR) family.</text>
</comment>
<dbReference type="PATRIC" id="fig|568816.4.peg.1690"/>
<dbReference type="GO" id="GO:0016491">
    <property type="term" value="F:oxidoreductase activity"/>
    <property type="evidence" value="ECO:0007669"/>
    <property type="project" value="UniProtKB-KW"/>
</dbReference>
<keyword evidence="2" id="KW-0560">Oxidoreductase</keyword>
<dbReference type="STRING" id="568816.Acin_1742"/>
<dbReference type="PRINTS" id="PR00080">
    <property type="entry name" value="SDRFAMILY"/>
</dbReference>
<dbReference type="InterPro" id="IPR002347">
    <property type="entry name" value="SDR_fam"/>
</dbReference>
<organism evidence="5 6">
    <name type="scientific">Acidaminococcus intestini (strain RyC-MR95)</name>
    <dbReference type="NCBI Taxonomy" id="568816"/>
    <lineage>
        <taxon>Bacteria</taxon>
        <taxon>Bacillati</taxon>
        <taxon>Bacillota</taxon>
        <taxon>Negativicutes</taxon>
        <taxon>Acidaminococcales</taxon>
        <taxon>Acidaminococcaceae</taxon>
        <taxon>Acidaminococcus</taxon>
    </lineage>
</organism>
<dbReference type="FunCoup" id="G4Q3F8">
    <property type="interactions" value="272"/>
</dbReference>
<dbReference type="InterPro" id="IPR051911">
    <property type="entry name" value="SDR_oxidoreductase"/>
</dbReference>
<name>G4Q3F8_ACIIR</name>
<dbReference type="InParanoid" id="G4Q3F8"/>
<dbReference type="NCBIfam" id="NF004824">
    <property type="entry name" value="PRK06180.1"/>
    <property type="match status" value="1"/>
</dbReference>
<dbReference type="PRINTS" id="PR00081">
    <property type="entry name" value="GDHRDH"/>
</dbReference>
<accession>G4Q3F8</accession>
<dbReference type="Proteomes" id="UP000007093">
    <property type="component" value="Chromosome"/>
</dbReference>
<dbReference type="CDD" id="cd05374">
    <property type="entry name" value="17beta-HSD-like_SDR_c"/>
    <property type="match status" value="1"/>
</dbReference>
<gene>
    <name evidence="5" type="ordered locus">Acin_1742</name>
</gene>
<dbReference type="HOGENOM" id="CLU_010194_2_9_9"/>
<evidence type="ECO:0000313" key="6">
    <source>
        <dbReference type="Proteomes" id="UP000007093"/>
    </source>
</evidence>
<dbReference type="AlphaFoldDB" id="G4Q3F8"/>
<reference evidence="5 6" key="1">
    <citation type="journal article" date="2011" name="J. Bacteriol.">
        <title>Complete genome sequence of Acidaminococcus intestini RYC-MR95, a Gram-negative bacterium from the phylum Firmicutes.</title>
        <authorList>
            <person name="D'Auria G."/>
            <person name="Galan J.C."/>
            <person name="Rodriguez-Alcayna M."/>
            <person name="Moya A."/>
            <person name="Baquero F."/>
            <person name="Latorre A."/>
        </authorList>
    </citation>
    <scope>NUCLEOTIDE SEQUENCE [LARGE SCALE GENOMIC DNA]</scope>
    <source>
        <strain evidence="5 6">RyC-MR95</strain>
    </source>
</reference>
<dbReference type="InterPro" id="IPR036291">
    <property type="entry name" value="NAD(P)-bd_dom_sf"/>
</dbReference>
<keyword evidence="6" id="KW-1185">Reference proteome</keyword>
<evidence type="ECO:0000256" key="3">
    <source>
        <dbReference type="RuleBase" id="RU000363"/>
    </source>
</evidence>
<evidence type="ECO:0000256" key="2">
    <source>
        <dbReference type="ARBA" id="ARBA00023002"/>
    </source>
</evidence>
<dbReference type="EMBL" id="CP003058">
    <property type="protein sequence ID" value="AEQ22954.1"/>
    <property type="molecule type" value="Genomic_DNA"/>
</dbReference>
<dbReference type="PANTHER" id="PTHR43976">
    <property type="entry name" value="SHORT CHAIN DEHYDROGENASE"/>
    <property type="match status" value="1"/>
</dbReference>
<evidence type="ECO:0000313" key="5">
    <source>
        <dbReference type="EMBL" id="AEQ22954.1"/>
    </source>
</evidence>
<proteinExistence type="inferred from homology"/>
<dbReference type="KEGG" id="ain:Acin_1742"/>